<dbReference type="RefSeq" id="WP_114400136.1">
    <property type="nucleotide sequence ID" value="NZ_QEIM01000186.1"/>
</dbReference>
<reference evidence="2 3" key="1">
    <citation type="submission" date="2018-04" db="EMBL/GenBank/DDBJ databases">
        <title>Novel actinobacteria from marine sediment.</title>
        <authorList>
            <person name="Ng Z.Y."/>
            <person name="Tan G.Y.A."/>
        </authorList>
    </citation>
    <scope>NUCLEOTIDE SEQUENCE [LARGE SCALE GENOMIC DNA]</scope>
    <source>
        <strain evidence="2 3">TPS81</strain>
    </source>
</reference>
<keyword evidence="3" id="KW-1185">Reference proteome</keyword>
<proteinExistence type="predicted"/>
<name>A0A368SYS9_9ACTN</name>
<dbReference type="Pfam" id="PF24740">
    <property type="entry name" value="DUF7691"/>
    <property type="match status" value="1"/>
</dbReference>
<protein>
    <recommendedName>
        <fullName evidence="1">DUF7691 domain-containing protein</fullName>
    </recommendedName>
</protein>
<accession>A0A368SYS9</accession>
<feature type="domain" description="DUF7691" evidence="1">
    <location>
        <begin position="1"/>
        <end position="210"/>
    </location>
</feature>
<evidence type="ECO:0000313" key="3">
    <source>
        <dbReference type="Proteomes" id="UP000253318"/>
    </source>
</evidence>
<dbReference type="Proteomes" id="UP000253318">
    <property type="component" value="Unassembled WGS sequence"/>
</dbReference>
<evidence type="ECO:0000313" key="2">
    <source>
        <dbReference type="EMBL" id="RCV49613.1"/>
    </source>
</evidence>
<dbReference type="EMBL" id="QEIN01000318">
    <property type="protein sequence ID" value="RCV49613.1"/>
    <property type="molecule type" value="Genomic_DNA"/>
</dbReference>
<dbReference type="AlphaFoldDB" id="A0A368SYS9"/>
<dbReference type="InterPro" id="IPR056108">
    <property type="entry name" value="DUF7691"/>
</dbReference>
<evidence type="ECO:0000259" key="1">
    <source>
        <dbReference type="Pfam" id="PF24740"/>
    </source>
</evidence>
<sequence length="210" mass="23122">MGYILHLHSVSVAEIEERIRDGDKQYLDRCRQWARRWFDHGPGETAEDPLQGENRSIAEALEDIAAGRPKDAGSGAAYGYAFKALVNNCGGDPFDFGPFPRPAQYFSGLSAQLAELGVPKELTPEGFLFTGAPAFDLPYPSWGFPMIGHLPNADVARMGEHYAAAADQLGDPEDTRLVREFADFADFNASCDEYERQHGGKLRDLVAVCH</sequence>
<dbReference type="OrthoDB" id="3471126at2"/>
<organism evidence="2 3">
    <name type="scientific">Marinitenerispora sediminis</name>
    <dbReference type="NCBI Taxonomy" id="1931232"/>
    <lineage>
        <taxon>Bacteria</taxon>
        <taxon>Bacillati</taxon>
        <taxon>Actinomycetota</taxon>
        <taxon>Actinomycetes</taxon>
        <taxon>Streptosporangiales</taxon>
        <taxon>Nocardiopsidaceae</taxon>
        <taxon>Marinitenerispora</taxon>
    </lineage>
</organism>
<gene>
    <name evidence="2" type="ORF">DEF24_25050</name>
</gene>
<comment type="caution">
    <text evidence="2">The sequence shown here is derived from an EMBL/GenBank/DDBJ whole genome shotgun (WGS) entry which is preliminary data.</text>
</comment>